<dbReference type="Gene3D" id="3.40.630.10">
    <property type="entry name" value="Zn peptidases"/>
    <property type="match status" value="1"/>
</dbReference>
<dbReference type="Proteomes" id="UP000537204">
    <property type="component" value="Unassembled WGS sequence"/>
</dbReference>
<comment type="caution">
    <text evidence="3">The sequence shown here is derived from an EMBL/GenBank/DDBJ whole genome shotgun (WGS) entry which is preliminary data.</text>
</comment>
<dbReference type="InterPro" id="IPR045175">
    <property type="entry name" value="M28_fam"/>
</dbReference>
<dbReference type="GO" id="GO:0006508">
    <property type="term" value="P:proteolysis"/>
    <property type="evidence" value="ECO:0007669"/>
    <property type="project" value="InterPro"/>
</dbReference>
<dbReference type="SUPFAM" id="SSF53187">
    <property type="entry name" value="Zn-dependent exopeptidases"/>
    <property type="match status" value="1"/>
</dbReference>
<dbReference type="PANTHER" id="PTHR12147">
    <property type="entry name" value="METALLOPEPTIDASE M28 FAMILY MEMBER"/>
    <property type="match status" value="1"/>
</dbReference>
<feature type="signal peptide" evidence="1">
    <location>
        <begin position="1"/>
        <end position="21"/>
    </location>
</feature>
<dbReference type="AlphaFoldDB" id="A0A7W8ZK82"/>
<sequence>MKKFLFLIALIFSGFPSAVSAQNMSAARKTIKKLTSTDFWGRGYTKEGMARAAVYLCDEFRKAGLKPMEGNDYRQNFSYPVNTFPGKMEVSVNGQQLIPGRDFIIEPSSKGLHGKMKMQQTDSIFVNPEQRVAVVLKDKLTWSAALKVEDFTVLEIKKTALTAKPDSIEANIEQEFIPEFITSNICGVVKGTKHPDSLLMITAHYDHLGGMGDHTFFPGANDNASGIALLLNLAKYYAKNPAPYTIAFVCFAGEEPGLKGSSFFTTFPPVPLSNIRFLINMDMVGTGEKGITVVNATILPKEFALLNKINDQYKYLSKINPRNKAANSDHYFFTEKGVPAFFIYTQGGISAYHDIDDVYATLPLTKFADLFKLFIRFNAALMQSSS</sequence>
<name>A0A7W8ZK82_9SPHI</name>
<proteinExistence type="predicted"/>
<dbReference type="Pfam" id="PF04389">
    <property type="entry name" value="Peptidase_M28"/>
    <property type="match status" value="1"/>
</dbReference>
<evidence type="ECO:0000313" key="4">
    <source>
        <dbReference type="Proteomes" id="UP000537204"/>
    </source>
</evidence>
<dbReference type="PANTHER" id="PTHR12147:SF26">
    <property type="entry name" value="PEPTIDASE M28 DOMAIN-CONTAINING PROTEIN"/>
    <property type="match status" value="1"/>
</dbReference>
<evidence type="ECO:0000256" key="1">
    <source>
        <dbReference type="SAM" id="SignalP"/>
    </source>
</evidence>
<organism evidence="3 4">
    <name type="scientific">Pedobacter cryoconitis</name>
    <dbReference type="NCBI Taxonomy" id="188932"/>
    <lineage>
        <taxon>Bacteria</taxon>
        <taxon>Pseudomonadati</taxon>
        <taxon>Bacteroidota</taxon>
        <taxon>Sphingobacteriia</taxon>
        <taxon>Sphingobacteriales</taxon>
        <taxon>Sphingobacteriaceae</taxon>
        <taxon>Pedobacter</taxon>
    </lineage>
</organism>
<dbReference type="GO" id="GO:0008235">
    <property type="term" value="F:metalloexopeptidase activity"/>
    <property type="evidence" value="ECO:0007669"/>
    <property type="project" value="InterPro"/>
</dbReference>
<evidence type="ECO:0000313" key="3">
    <source>
        <dbReference type="EMBL" id="MBB5635402.1"/>
    </source>
</evidence>
<dbReference type="InterPro" id="IPR007484">
    <property type="entry name" value="Peptidase_M28"/>
</dbReference>
<dbReference type="RefSeq" id="WP_183880109.1">
    <property type="nucleotide sequence ID" value="NZ_JACHCE010000002.1"/>
</dbReference>
<dbReference type="EMBL" id="JACHCE010000002">
    <property type="protein sequence ID" value="MBB5635402.1"/>
    <property type="molecule type" value="Genomic_DNA"/>
</dbReference>
<protein>
    <recommendedName>
        <fullName evidence="2">Peptidase M28 domain-containing protein</fullName>
    </recommendedName>
</protein>
<gene>
    <name evidence="3" type="ORF">HDE68_001290</name>
</gene>
<reference evidence="3 4" key="1">
    <citation type="submission" date="2020-08" db="EMBL/GenBank/DDBJ databases">
        <title>Genomic Encyclopedia of Type Strains, Phase IV (KMG-V): Genome sequencing to study the core and pangenomes of soil and plant-associated prokaryotes.</title>
        <authorList>
            <person name="Whitman W."/>
        </authorList>
    </citation>
    <scope>NUCLEOTIDE SEQUENCE [LARGE SCALE GENOMIC DNA]</scope>
    <source>
        <strain evidence="3 4">S3M1</strain>
    </source>
</reference>
<feature type="chain" id="PRO_5030893064" description="Peptidase M28 domain-containing protein" evidence="1">
    <location>
        <begin position="22"/>
        <end position="386"/>
    </location>
</feature>
<feature type="domain" description="Peptidase M28" evidence="2">
    <location>
        <begin position="184"/>
        <end position="374"/>
    </location>
</feature>
<accession>A0A7W8ZK82</accession>
<evidence type="ECO:0000259" key="2">
    <source>
        <dbReference type="Pfam" id="PF04389"/>
    </source>
</evidence>
<keyword evidence="1" id="KW-0732">Signal</keyword>